<dbReference type="PANTHER" id="PTHR46532">
    <property type="entry name" value="MALE FERTILITY FACTOR KL5"/>
    <property type="match status" value="1"/>
</dbReference>
<protein>
    <submittedName>
        <fullName evidence="3">Dynein beta chain, ciliary isoform X2</fullName>
    </submittedName>
</protein>
<dbReference type="Pfam" id="PF08385">
    <property type="entry name" value="DHC_N1"/>
    <property type="match status" value="1"/>
</dbReference>
<gene>
    <name evidence="3" type="primary">LOC112213629</name>
</gene>
<accession>A0A6P8LXE5</accession>
<feature type="domain" description="Dynein heavy chain tail" evidence="1">
    <location>
        <begin position="140"/>
        <end position="372"/>
    </location>
</feature>
<name>A0A6P8LXE5_BOMIM</name>
<dbReference type="RefSeq" id="XP_033179159.1">
    <property type="nucleotide sequence ID" value="XM_033323268.1"/>
</dbReference>
<dbReference type="GO" id="GO:0005858">
    <property type="term" value="C:axonemal dynein complex"/>
    <property type="evidence" value="ECO:0007669"/>
    <property type="project" value="TreeGrafter"/>
</dbReference>
<dbReference type="InterPro" id="IPR013594">
    <property type="entry name" value="Dynein_heavy_tail"/>
</dbReference>
<reference evidence="3" key="1">
    <citation type="submission" date="2025-08" db="UniProtKB">
        <authorList>
            <consortium name="RefSeq"/>
        </authorList>
    </citation>
    <scope>IDENTIFICATION</scope>
</reference>
<dbReference type="AlphaFoldDB" id="A0A6P8LXE5"/>
<evidence type="ECO:0000313" key="3">
    <source>
        <dbReference type="RefSeq" id="XP_033179159.1"/>
    </source>
</evidence>
<dbReference type="GO" id="GO:0045505">
    <property type="term" value="F:dynein intermediate chain binding"/>
    <property type="evidence" value="ECO:0007669"/>
    <property type="project" value="InterPro"/>
</dbReference>
<dbReference type="PANTHER" id="PTHR46532:SF11">
    <property type="entry name" value="DYNEIN AXONEMAL HEAVY CHAIN 12"/>
    <property type="match status" value="1"/>
</dbReference>
<dbReference type="GO" id="GO:0051959">
    <property type="term" value="F:dynein light intermediate chain binding"/>
    <property type="evidence" value="ECO:0007669"/>
    <property type="project" value="InterPro"/>
</dbReference>
<dbReference type="Proteomes" id="UP000515180">
    <property type="component" value="Unplaced"/>
</dbReference>
<keyword evidence="2" id="KW-1185">Reference proteome</keyword>
<proteinExistence type="predicted"/>
<dbReference type="GeneID" id="112213629"/>
<organism evidence="2 3">
    <name type="scientific">Bombus impatiens</name>
    <name type="common">Bumblebee</name>
    <dbReference type="NCBI Taxonomy" id="132113"/>
    <lineage>
        <taxon>Eukaryota</taxon>
        <taxon>Metazoa</taxon>
        <taxon>Ecdysozoa</taxon>
        <taxon>Arthropoda</taxon>
        <taxon>Hexapoda</taxon>
        <taxon>Insecta</taxon>
        <taxon>Pterygota</taxon>
        <taxon>Neoptera</taxon>
        <taxon>Endopterygota</taxon>
        <taxon>Hymenoptera</taxon>
        <taxon>Apocrita</taxon>
        <taxon>Aculeata</taxon>
        <taxon>Apoidea</taxon>
        <taxon>Anthophila</taxon>
        <taxon>Apidae</taxon>
        <taxon>Bombus</taxon>
        <taxon>Pyrobombus</taxon>
    </lineage>
</organism>
<evidence type="ECO:0000259" key="1">
    <source>
        <dbReference type="Pfam" id="PF08385"/>
    </source>
</evidence>
<sequence>MVLVLQLTPAGVLVPYLEITQSKRKQTYFLKRKPQKVTEDNYKDLLIPGDMAPNPIEELAVLEEDAYVPILSNPKNHVGWPEVVRKDVKKQVYDLRSLIWQVKGKITGQTLLPMPMGIEEILDQQFNSKLESPKLLQVKNNIEEIVIKWATQINEILNVEFSKFSTNEKEIPVSELVYWNMRLKNMESLYYQLKDPKVRQMDLFLEKMESPYSVYFKNLVKNVTASLLETRDINLYLKPLEMYFNEIENVEFRDIIWKLKLLFHCVCLMWSNSKYYSMERIIALLREISNLLISQAVKHINPSTLFEGDIEDNKAKIAEVIPTLNSYQELFRSYKEKVETYFKSQEPILWTFHEKLVFERIHMFEKRLKEIEVC</sequence>
<dbReference type="GO" id="GO:0007018">
    <property type="term" value="P:microtubule-based movement"/>
    <property type="evidence" value="ECO:0007669"/>
    <property type="project" value="InterPro"/>
</dbReference>
<dbReference type="InterPro" id="IPR026983">
    <property type="entry name" value="DHC"/>
</dbReference>
<evidence type="ECO:0000313" key="2">
    <source>
        <dbReference type="Proteomes" id="UP000515180"/>
    </source>
</evidence>